<gene>
    <name evidence="6" type="ORF">C8D82_107126</name>
</gene>
<dbReference type="SUPFAM" id="SSF51905">
    <property type="entry name" value="FAD/NAD(P)-binding domain"/>
    <property type="match status" value="1"/>
</dbReference>
<dbReference type="GeneID" id="78294679"/>
<evidence type="ECO:0000313" key="7">
    <source>
        <dbReference type="Proteomes" id="UP000245959"/>
    </source>
</evidence>
<dbReference type="InterPro" id="IPR039650">
    <property type="entry name" value="HdrA-like"/>
</dbReference>
<evidence type="ECO:0000256" key="3">
    <source>
        <dbReference type="ARBA" id="ARBA00023002"/>
    </source>
</evidence>
<reference evidence="6 7" key="1">
    <citation type="submission" date="2018-04" db="EMBL/GenBank/DDBJ databases">
        <title>Genomic Encyclopedia of Type Strains, Phase IV (KMG-IV): sequencing the most valuable type-strain genomes for metagenomic binning, comparative biology and taxonomic classification.</title>
        <authorList>
            <person name="Goeker M."/>
        </authorList>
    </citation>
    <scope>NUCLEOTIDE SEQUENCE [LARGE SCALE GENOMIC DNA]</scope>
    <source>
        <strain evidence="6 7">DSM 14823</strain>
    </source>
</reference>
<sequence length="594" mass="64277">MFLSRLNGGRAERIPAEARFDEKFDVIVAGFGTAGAIAAITAAEHGVRVAAVEKLNMAGGTATAGGVWGYYYGLPGGRFEAVDAEVDALRRDHFTSDGAFHPDLKGICLEQAFLKRGGALFYESAVTGVWLDEDRQAVLGVRMVTPDGVRDCGCSVLIDATGDGQAAAIAGAAFAEGRESDGKCQPFSSIRAFRRGGGIGLSNFDAGYMKCSDPADLTRGILASNSLHAKSPGEPQDELYWITRLPGLREGRLVECDETLRFAEFMAGKLPPGRALGWGYSNFDSHTQDWALNDRPIRDWMVAASLWGKEFAVPLTLGMLTVRGFANLLVAGRALSVDHLMAGLLRMQRCMQKTGEIAGRAAALSVQANCSVREIDSEALAAELRTSGCLDATLLPPCTFPEMPDVLEELLRGPKPGMAIWQASRNLDRYRGLLLKLLSGSDRHAAANAALALGLAGDEAALPELRRLVREGDDFLPASSRSHNQRRILAAVDLLGRFGCPEDAELLLEKLHSAGEDVQLFTHLLRSLLELGGGLPEFRQRIRQAVSARLDAPDFHCDLLLKNSSHNGQKVFAPLHGSLKQLAEKTYQSWEHRR</sequence>
<keyword evidence="7" id="KW-1185">Reference proteome</keyword>
<dbReference type="RefSeq" id="WP_165832861.1">
    <property type="nucleotide sequence ID" value="NZ_QEKH01000007.1"/>
</dbReference>
<accession>A0A2U1B6X5</accession>
<dbReference type="EMBL" id="QEKH01000007">
    <property type="protein sequence ID" value="PVY44371.1"/>
    <property type="molecule type" value="Genomic_DNA"/>
</dbReference>
<protein>
    <submittedName>
        <fullName evidence="6">FAD dependent oxidoreductase</fullName>
    </submittedName>
</protein>
<evidence type="ECO:0000256" key="4">
    <source>
        <dbReference type="ARBA" id="ARBA00023004"/>
    </source>
</evidence>
<dbReference type="AlphaFoldDB" id="A0A2U1B6X5"/>
<keyword evidence="4" id="KW-0408">Iron</keyword>
<dbReference type="Gene3D" id="3.50.50.60">
    <property type="entry name" value="FAD/NAD(P)-binding domain"/>
    <property type="match status" value="1"/>
</dbReference>
<keyword evidence="3" id="KW-0560">Oxidoreductase</keyword>
<dbReference type="InterPro" id="IPR011989">
    <property type="entry name" value="ARM-like"/>
</dbReference>
<comment type="caution">
    <text evidence="6">The sequence shown here is derived from an EMBL/GenBank/DDBJ whole genome shotgun (WGS) entry which is preliminary data.</text>
</comment>
<keyword evidence="5" id="KW-0411">Iron-sulfur</keyword>
<evidence type="ECO:0000256" key="5">
    <source>
        <dbReference type="ARBA" id="ARBA00023014"/>
    </source>
</evidence>
<dbReference type="PANTHER" id="PTHR43498:SF1">
    <property type="entry name" value="COB--COM HETERODISULFIDE REDUCTASE IRON-SULFUR SUBUNIT A"/>
    <property type="match status" value="1"/>
</dbReference>
<dbReference type="SUPFAM" id="SSF48371">
    <property type="entry name" value="ARM repeat"/>
    <property type="match status" value="1"/>
</dbReference>
<organism evidence="6 7">
    <name type="scientific">Victivallis vadensis</name>
    <dbReference type="NCBI Taxonomy" id="172901"/>
    <lineage>
        <taxon>Bacteria</taxon>
        <taxon>Pseudomonadati</taxon>
        <taxon>Lentisphaerota</taxon>
        <taxon>Lentisphaeria</taxon>
        <taxon>Victivallales</taxon>
        <taxon>Victivallaceae</taxon>
        <taxon>Victivallis</taxon>
    </lineage>
</organism>
<dbReference type="Proteomes" id="UP000245959">
    <property type="component" value="Unassembled WGS sequence"/>
</dbReference>
<dbReference type="Pfam" id="PF12831">
    <property type="entry name" value="FAD_oxidored"/>
    <property type="match status" value="2"/>
</dbReference>
<dbReference type="GO" id="GO:0051539">
    <property type="term" value="F:4 iron, 4 sulfur cluster binding"/>
    <property type="evidence" value="ECO:0007669"/>
    <property type="project" value="UniProtKB-KW"/>
</dbReference>
<dbReference type="PANTHER" id="PTHR43498">
    <property type="entry name" value="FERREDOXIN:COB-COM HETERODISULFIDE REDUCTASE SUBUNIT A"/>
    <property type="match status" value="1"/>
</dbReference>
<dbReference type="InterPro" id="IPR016024">
    <property type="entry name" value="ARM-type_fold"/>
</dbReference>
<dbReference type="InterPro" id="IPR036188">
    <property type="entry name" value="FAD/NAD-bd_sf"/>
</dbReference>
<keyword evidence="2" id="KW-0479">Metal-binding</keyword>
<evidence type="ECO:0000256" key="1">
    <source>
        <dbReference type="ARBA" id="ARBA00022485"/>
    </source>
</evidence>
<name>A0A2U1B6X5_9BACT</name>
<evidence type="ECO:0000256" key="2">
    <source>
        <dbReference type="ARBA" id="ARBA00022723"/>
    </source>
</evidence>
<keyword evidence="1" id="KW-0004">4Fe-4S</keyword>
<proteinExistence type="predicted"/>
<dbReference type="GO" id="GO:0046872">
    <property type="term" value="F:metal ion binding"/>
    <property type="evidence" value="ECO:0007669"/>
    <property type="project" value="UniProtKB-KW"/>
</dbReference>
<evidence type="ECO:0000313" key="6">
    <source>
        <dbReference type="EMBL" id="PVY44371.1"/>
    </source>
</evidence>
<dbReference type="GO" id="GO:0016491">
    <property type="term" value="F:oxidoreductase activity"/>
    <property type="evidence" value="ECO:0007669"/>
    <property type="project" value="UniProtKB-KW"/>
</dbReference>
<dbReference type="Gene3D" id="1.25.10.10">
    <property type="entry name" value="Leucine-rich Repeat Variant"/>
    <property type="match status" value="1"/>
</dbReference>